<evidence type="ECO:0000256" key="1">
    <source>
        <dbReference type="ARBA" id="ARBA00010134"/>
    </source>
</evidence>
<evidence type="ECO:0000256" key="3">
    <source>
        <dbReference type="ARBA" id="ARBA00022737"/>
    </source>
</evidence>
<organism evidence="5 6">
    <name type="scientific">Menidia menidia</name>
    <name type="common">Atlantic silverside</name>
    <dbReference type="NCBI Taxonomy" id="238744"/>
    <lineage>
        <taxon>Eukaryota</taxon>
        <taxon>Metazoa</taxon>
        <taxon>Chordata</taxon>
        <taxon>Craniata</taxon>
        <taxon>Vertebrata</taxon>
        <taxon>Euteleostomi</taxon>
        <taxon>Actinopterygii</taxon>
        <taxon>Neopterygii</taxon>
        <taxon>Teleostei</taxon>
        <taxon>Neoteleostei</taxon>
        <taxon>Acanthomorphata</taxon>
        <taxon>Ovalentaria</taxon>
        <taxon>Atherinomorphae</taxon>
        <taxon>Atheriniformes</taxon>
        <taxon>Atherinopsidae</taxon>
        <taxon>Menidiinae</taxon>
        <taxon>Menidia</taxon>
    </lineage>
</organism>
<proteinExistence type="inferred from homology"/>
<name>A0A8S4AA35_9TELE</name>
<dbReference type="SUPFAM" id="SSF47986">
    <property type="entry name" value="DEATH domain"/>
    <property type="match status" value="2"/>
</dbReference>
<keyword evidence="3" id="KW-0677">Repeat</keyword>
<feature type="domain" description="DED" evidence="4">
    <location>
        <begin position="7"/>
        <end position="79"/>
    </location>
</feature>
<dbReference type="InterPro" id="IPR001875">
    <property type="entry name" value="DED_dom"/>
</dbReference>
<dbReference type="EMBL" id="CAJRST010001113">
    <property type="protein sequence ID" value="CAG5865503.1"/>
    <property type="molecule type" value="Genomic_DNA"/>
</dbReference>
<keyword evidence="6" id="KW-1185">Reference proteome</keyword>
<dbReference type="GO" id="GO:0006915">
    <property type="term" value="P:apoptotic process"/>
    <property type="evidence" value="ECO:0007669"/>
    <property type="project" value="UniProtKB-KW"/>
</dbReference>
<evidence type="ECO:0000313" key="6">
    <source>
        <dbReference type="Proteomes" id="UP000677803"/>
    </source>
</evidence>
<protein>
    <submittedName>
        <fullName evidence="5">(Atlantic silverside) hypothetical protein</fullName>
    </submittedName>
</protein>
<evidence type="ECO:0000259" key="4">
    <source>
        <dbReference type="PROSITE" id="PS50168"/>
    </source>
</evidence>
<keyword evidence="2" id="KW-0053">Apoptosis</keyword>
<reference evidence="5" key="1">
    <citation type="submission" date="2021-05" db="EMBL/GenBank/DDBJ databases">
        <authorList>
            <person name="Tigano A."/>
        </authorList>
    </citation>
    <scope>NUCLEOTIDE SEQUENCE</scope>
</reference>
<dbReference type="SMART" id="SM00031">
    <property type="entry name" value="DED"/>
    <property type="match status" value="2"/>
</dbReference>
<gene>
    <name evidence="5" type="ORF">MMEN_LOCUS2165</name>
</gene>
<dbReference type="Gene3D" id="1.10.533.10">
    <property type="entry name" value="Death Domain, Fas"/>
    <property type="match status" value="2"/>
</dbReference>
<accession>A0A8S4AA35</accession>
<sequence>MAPLAQHHHQDIRLIAESLGSSDCKKLFYLCERFETDSSVTSVMELLKSKVEEHGNYPSYLLELMWHLERFDIIKRVFKVSRNEVEQTLKYRQVLSKFRVLMTNVSEEVVKEDLEQIKFLLGGQLSREKIKTAKGFLDVLIELEKQDLVSPERVDFVMKCFTDIGRLDLAKKVAAYKTSGHQTRPTPSHRHKECGITCMQRAEN</sequence>
<dbReference type="PANTHER" id="PTHR48169">
    <property type="entry name" value="DED DOMAIN-CONTAINING PROTEIN"/>
    <property type="match status" value="1"/>
</dbReference>
<dbReference type="PANTHER" id="PTHR48169:SF3">
    <property type="entry name" value="CASP8 AND FADD LIKE APOPTOSIS REGULATOR"/>
    <property type="match status" value="1"/>
</dbReference>
<dbReference type="Proteomes" id="UP000677803">
    <property type="component" value="Unassembled WGS sequence"/>
</dbReference>
<dbReference type="GO" id="GO:0042981">
    <property type="term" value="P:regulation of apoptotic process"/>
    <property type="evidence" value="ECO:0007669"/>
    <property type="project" value="InterPro"/>
</dbReference>
<dbReference type="GO" id="GO:0005737">
    <property type="term" value="C:cytoplasm"/>
    <property type="evidence" value="ECO:0007669"/>
    <property type="project" value="UniProtKB-ARBA"/>
</dbReference>
<evidence type="ECO:0000313" key="5">
    <source>
        <dbReference type="EMBL" id="CAG5865503.1"/>
    </source>
</evidence>
<dbReference type="PROSITE" id="PS50168">
    <property type="entry name" value="DED"/>
    <property type="match status" value="2"/>
</dbReference>
<dbReference type="AlphaFoldDB" id="A0A8S4AA35"/>
<comment type="caution">
    <text evidence="5">The sequence shown here is derived from an EMBL/GenBank/DDBJ whole genome shotgun (WGS) entry which is preliminary data.</text>
</comment>
<dbReference type="InterPro" id="IPR011029">
    <property type="entry name" value="DEATH-like_dom_sf"/>
</dbReference>
<dbReference type="FunFam" id="1.10.533.10:FF:000016">
    <property type="entry name" value="CASP8 and FADD-like apoptosis regulator"/>
    <property type="match status" value="1"/>
</dbReference>
<comment type="similarity">
    <text evidence="1">Belongs to the peptidase C14A family.</text>
</comment>
<dbReference type="OrthoDB" id="8816507at2759"/>
<evidence type="ECO:0000256" key="2">
    <source>
        <dbReference type="ARBA" id="ARBA00022703"/>
    </source>
</evidence>
<dbReference type="Pfam" id="PF01335">
    <property type="entry name" value="DED"/>
    <property type="match status" value="1"/>
</dbReference>
<feature type="domain" description="DED" evidence="4">
    <location>
        <begin position="97"/>
        <end position="175"/>
    </location>
</feature>